<dbReference type="Proteomes" id="UP000071561">
    <property type="component" value="Chromosome"/>
</dbReference>
<dbReference type="RefSeq" id="WP_068399506.1">
    <property type="nucleotide sequence ID" value="NZ_CP014504.1"/>
</dbReference>
<evidence type="ECO:0000313" key="2">
    <source>
        <dbReference type="Proteomes" id="UP000071561"/>
    </source>
</evidence>
<accession>A0A127VBY8</accession>
<name>A0A127VBY8_9SPHI</name>
<dbReference type="EMBL" id="CP014504">
    <property type="protein sequence ID" value="AMP98730.1"/>
    <property type="molecule type" value="Genomic_DNA"/>
</dbReference>
<dbReference type="PATRIC" id="fig|188932.3.peg.1901"/>
<protein>
    <submittedName>
        <fullName evidence="1">Putative plasmid maintenance system antidote protein</fullName>
    </submittedName>
</protein>
<keyword evidence="2" id="KW-1185">Reference proteome</keyword>
<proteinExistence type="predicted"/>
<dbReference type="AlphaFoldDB" id="A0A127VBY8"/>
<organism evidence="1 2">
    <name type="scientific">Pedobacter cryoconitis</name>
    <dbReference type="NCBI Taxonomy" id="188932"/>
    <lineage>
        <taxon>Bacteria</taxon>
        <taxon>Pseudomonadati</taxon>
        <taxon>Bacteroidota</taxon>
        <taxon>Sphingobacteriia</taxon>
        <taxon>Sphingobacteriales</taxon>
        <taxon>Sphingobacteriaceae</taxon>
        <taxon>Pedobacter</taxon>
    </lineage>
</organism>
<evidence type="ECO:0000313" key="1">
    <source>
        <dbReference type="EMBL" id="AMP98730.1"/>
    </source>
</evidence>
<dbReference type="OrthoDB" id="9796786at2"/>
<sequence>MNDQGFINEFYKLLNPVDPWIGETDSLKALFETKLQQYGLTTNQAEKLLSMQKRTLEGILDRSAKRVDVVSLLKLGQFLGLNTDALFKIYLKEASHDIVGELEDAKRKSFIVSNFDVKNLHKSGFIKSKSDFNEIEKRIVNYFGLNSIYEYATKSYIPAFSKTKRSANLLMKEFWVRSAYSHFEKINNPNSFSREALIDLIPKIRPYTMNVESGLKTVSQALFNAGVTVIYQPHLPTTQVRGATFVINGKPSIVLTDLNQRYASIWFALMHELYHVLYDMEEIEKQTFHLTGEPDLFLLQEDQANDFSREYLFGKEKVKYIRAYIDSPVVVKEFAKQNQVHPSLIYSYYCFDIEAEGKGGYWAKYANYQPDIKNALRELNVNTFDKDSIDDTIKYLNDYIFNI</sequence>
<reference evidence="1 2" key="1">
    <citation type="submission" date="2016-03" db="EMBL/GenBank/DDBJ databases">
        <title>Complete genome sequence of Pedobacter cryoconitis PAMC 27485.</title>
        <authorList>
            <person name="Lee J."/>
            <person name="Kim O.-S."/>
        </authorList>
    </citation>
    <scope>NUCLEOTIDE SEQUENCE [LARGE SCALE GENOMIC DNA]</scope>
    <source>
        <strain evidence="1 2">PAMC 27485</strain>
    </source>
</reference>
<dbReference type="KEGG" id="pcm:AY601_1821"/>
<gene>
    <name evidence="1" type="ORF">AY601_1821</name>
</gene>